<proteinExistence type="predicted"/>
<organism evidence="2 3">
    <name type="scientific">Operophtera brumata</name>
    <name type="common">Winter moth</name>
    <name type="synonym">Phalaena brumata</name>
    <dbReference type="NCBI Taxonomy" id="104452"/>
    <lineage>
        <taxon>Eukaryota</taxon>
        <taxon>Metazoa</taxon>
        <taxon>Ecdysozoa</taxon>
        <taxon>Arthropoda</taxon>
        <taxon>Hexapoda</taxon>
        <taxon>Insecta</taxon>
        <taxon>Pterygota</taxon>
        <taxon>Neoptera</taxon>
        <taxon>Endopterygota</taxon>
        <taxon>Lepidoptera</taxon>
        <taxon>Glossata</taxon>
        <taxon>Ditrysia</taxon>
        <taxon>Geometroidea</taxon>
        <taxon>Geometridae</taxon>
        <taxon>Larentiinae</taxon>
        <taxon>Operophtera</taxon>
    </lineage>
</organism>
<evidence type="ECO:0000256" key="1">
    <source>
        <dbReference type="SAM" id="MobiDB-lite"/>
    </source>
</evidence>
<feature type="region of interest" description="Disordered" evidence="1">
    <location>
        <begin position="1"/>
        <end position="74"/>
    </location>
</feature>
<dbReference type="AlphaFoldDB" id="A0A0L7LQL2"/>
<protein>
    <submittedName>
        <fullName evidence="2">Uncharacterized protein</fullName>
    </submittedName>
</protein>
<evidence type="ECO:0000313" key="3">
    <source>
        <dbReference type="Proteomes" id="UP000037510"/>
    </source>
</evidence>
<feature type="non-terminal residue" evidence="2">
    <location>
        <position position="1"/>
    </location>
</feature>
<evidence type="ECO:0000313" key="2">
    <source>
        <dbReference type="EMBL" id="KOB77689.1"/>
    </source>
</evidence>
<comment type="caution">
    <text evidence="2">The sequence shown here is derived from an EMBL/GenBank/DDBJ whole genome shotgun (WGS) entry which is preliminary data.</text>
</comment>
<dbReference type="EMBL" id="JTDY01000325">
    <property type="protein sequence ID" value="KOB77689.1"/>
    <property type="molecule type" value="Genomic_DNA"/>
</dbReference>
<feature type="compositionally biased region" description="Polar residues" evidence="1">
    <location>
        <begin position="327"/>
        <end position="349"/>
    </location>
</feature>
<name>A0A0L7LQL2_OPEBR</name>
<reference evidence="2 3" key="1">
    <citation type="journal article" date="2015" name="Genome Biol. Evol.">
        <title>The genome of winter moth (Operophtera brumata) provides a genomic perspective on sexual dimorphism and phenology.</title>
        <authorList>
            <person name="Derks M.F."/>
            <person name="Smit S."/>
            <person name="Salis L."/>
            <person name="Schijlen E."/>
            <person name="Bossers A."/>
            <person name="Mateman C."/>
            <person name="Pijl A.S."/>
            <person name="de Ridder D."/>
            <person name="Groenen M.A."/>
            <person name="Visser M.E."/>
            <person name="Megens H.J."/>
        </authorList>
    </citation>
    <scope>NUCLEOTIDE SEQUENCE [LARGE SCALE GENOMIC DNA]</scope>
    <source>
        <strain evidence="2">WM2013NL</strain>
        <tissue evidence="2">Head and thorax</tissue>
    </source>
</reference>
<gene>
    <name evidence="2" type="ORF">OBRU01_03642</name>
</gene>
<sequence>EQIAPVEEPQEDDKSSLRNRTSPQPATEDPGAEVDRPAREQPLTVDLSTAAPAIEQSTNEQTSNSIETSSETSQPIIVQQVDIQHHGLSLEDRRQSAIPPPRDGKSYTPEEFTSLIVAGYAVTPIPDISFDVAESNSLVNSYSTTTSPPITPPVYINNNLPDISSPTPFSLRDEQAKINQARLELGLQHYRQRLAHQQSLPPPRNSKGYTPDEFNGLIAAGYSVSPVPVNSHGVDVTQSRLLVELPERKAPLPSNQYLQQLYGNTQQEHKQNLQQQIYYLEPQSQSGRQASVGAALSVSDTGSSSSGDSFNQEILALLGQAVRPQESRAQAQQSSTVQSIAPQYQQPTKLRSKVRVEQPQPTAAPQQYLIETTNVQQQPQQQQQYRPTQQPQRLAQALRYVPIQQSAQLDQFLYERERPESQGLKIVPAPKLAQQPRPQFNYRLAPQASQYQQQEATAAPKQYRIVELPRAQPIRQELRHPASSVERPVAYLKRFPEIEKQRSVKIYDPIAPETQQSSQLYGEQFVLRPLYRSNEQQRPRYEIAQPQQEQSPTKAPHSAIYVSKNIPLRSQKLRQQSLSEQSIEQSNIEIVQHGQSLEEQRSQLPPPKNNKAYTPEEFAALVAAGYSVTPVPVSASALNLDVAQSRTSIEAVTAQPKRRLIQRRRNQYLPVRDDSP</sequence>
<feature type="compositionally biased region" description="Low complexity" evidence="1">
    <location>
        <begin position="57"/>
        <end position="74"/>
    </location>
</feature>
<feature type="region of interest" description="Disordered" evidence="1">
    <location>
        <begin position="326"/>
        <end position="362"/>
    </location>
</feature>
<dbReference type="Proteomes" id="UP000037510">
    <property type="component" value="Unassembled WGS sequence"/>
</dbReference>
<keyword evidence="3" id="KW-1185">Reference proteome</keyword>
<accession>A0A0L7LQL2</accession>